<name>A0A5S3NE55_9FLAO</name>
<dbReference type="Proteomes" id="UP000307140">
    <property type="component" value="Unassembled WGS sequence"/>
</dbReference>
<dbReference type="Pfam" id="PF07291">
    <property type="entry name" value="MauE"/>
    <property type="match status" value="1"/>
</dbReference>
<evidence type="ECO:0000259" key="7">
    <source>
        <dbReference type="PROSITE" id="PS50846"/>
    </source>
</evidence>
<keyword evidence="2 6" id="KW-0812">Transmembrane</keyword>
<feature type="transmembrane region" description="Helical" evidence="6">
    <location>
        <begin position="120"/>
        <end position="138"/>
    </location>
</feature>
<dbReference type="CDD" id="cd00371">
    <property type="entry name" value="HMA"/>
    <property type="match status" value="1"/>
</dbReference>
<evidence type="ECO:0000256" key="6">
    <source>
        <dbReference type="SAM" id="Phobius"/>
    </source>
</evidence>
<dbReference type="EMBL" id="VANR01000001">
    <property type="protein sequence ID" value="TMM32089.1"/>
    <property type="molecule type" value="Genomic_DNA"/>
</dbReference>
<gene>
    <name evidence="8" type="ORF">FDT66_01085</name>
</gene>
<protein>
    <submittedName>
        <fullName evidence="8">Heavy metal transporter</fullName>
    </submittedName>
</protein>
<dbReference type="GO" id="GO:0016020">
    <property type="term" value="C:membrane"/>
    <property type="evidence" value="ECO:0007669"/>
    <property type="project" value="UniProtKB-SubCell"/>
</dbReference>
<keyword evidence="5 6" id="KW-0472">Membrane</keyword>
<feature type="transmembrane region" description="Helical" evidence="6">
    <location>
        <begin position="159"/>
        <end position="177"/>
    </location>
</feature>
<comment type="caution">
    <text evidence="8">The sequence shown here is derived from an EMBL/GenBank/DDBJ whole genome shotgun (WGS) entry which is preliminary data.</text>
</comment>
<dbReference type="AlphaFoldDB" id="A0A5S3NE55"/>
<keyword evidence="9" id="KW-1185">Reference proteome</keyword>
<dbReference type="InterPro" id="IPR009908">
    <property type="entry name" value="Methylamine_util_MauE"/>
</dbReference>
<dbReference type="Gene3D" id="3.30.70.100">
    <property type="match status" value="1"/>
</dbReference>
<dbReference type="InterPro" id="IPR036163">
    <property type="entry name" value="HMA_dom_sf"/>
</dbReference>
<accession>A0A5S3NE55</accession>
<dbReference type="InterPro" id="IPR017969">
    <property type="entry name" value="Heavy-metal-associated_CS"/>
</dbReference>
<dbReference type="RefSeq" id="WP_138534302.1">
    <property type="nucleotide sequence ID" value="NZ_VANR01000001.1"/>
</dbReference>
<feature type="transmembrane region" description="Helical" evidence="6">
    <location>
        <begin position="225"/>
        <end position="244"/>
    </location>
</feature>
<keyword evidence="4 6" id="KW-1133">Transmembrane helix</keyword>
<organism evidence="8 9">
    <name type="scientific">Polaribacter aestuariivivens</name>
    <dbReference type="NCBI Taxonomy" id="2304626"/>
    <lineage>
        <taxon>Bacteria</taxon>
        <taxon>Pseudomonadati</taxon>
        <taxon>Bacteroidota</taxon>
        <taxon>Flavobacteriia</taxon>
        <taxon>Flavobacteriales</taxon>
        <taxon>Flavobacteriaceae</taxon>
    </lineage>
</organism>
<dbReference type="PROSITE" id="PS01047">
    <property type="entry name" value="HMA_1"/>
    <property type="match status" value="1"/>
</dbReference>
<sequence length="245" mass="27821">MKHTYNITGMTCNNCKASVEKYLSELDQVSEVSVNLEKGEAEVKMNTHISTEILQNALPEKYTLSEKKEKNVFASSSISAMPIEEEKSKLQQLKPLLLIIFYIASASILLHYKNWSWSDFMLDFMGLFYIVFSFFKMLDLKGFPDSFSMYDPLAKRLPIYGKIYPFIETALGIMFLMRFEINIALIVTLIVLGITTIGVTKTLLDKKAIRCACLGTALKLPMTEATFIENAIMIVMAILMLLNIF</sequence>
<feature type="transmembrane region" description="Helical" evidence="6">
    <location>
        <begin position="96"/>
        <end position="114"/>
    </location>
</feature>
<evidence type="ECO:0000256" key="2">
    <source>
        <dbReference type="ARBA" id="ARBA00022692"/>
    </source>
</evidence>
<proteinExistence type="predicted"/>
<comment type="subcellular location">
    <subcellularLocation>
        <location evidence="1">Membrane</location>
        <topology evidence="1">Multi-pass membrane protein</topology>
    </subcellularLocation>
</comment>
<evidence type="ECO:0000256" key="4">
    <source>
        <dbReference type="ARBA" id="ARBA00022989"/>
    </source>
</evidence>
<evidence type="ECO:0000256" key="1">
    <source>
        <dbReference type="ARBA" id="ARBA00004141"/>
    </source>
</evidence>
<evidence type="ECO:0000313" key="8">
    <source>
        <dbReference type="EMBL" id="TMM32089.1"/>
    </source>
</evidence>
<keyword evidence="3" id="KW-0479">Metal-binding</keyword>
<evidence type="ECO:0000256" key="3">
    <source>
        <dbReference type="ARBA" id="ARBA00022723"/>
    </source>
</evidence>
<dbReference type="SUPFAM" id="SSF55008">
    <property type="entry name" value="HMA, heavy metal-associated domain"/>
    <property type="match status" value="1"/>
</dbReference>
<dbReference type="Pfam" id="PF00403">
    <property type="entry name" value="HMA"/>
    <property type="match status" value="1"/>
</dbReference>
<dbReference type="PROSITE" id="PS50846">
    <property type="entry name" value="HMA_2"/>
    <property type="match status" value="1"/>
</dbReference>
<evidence type="ECO:0000256" key="5">
    <source>
        <dbReference type="ARBA" id="ARBA00023136"/>
    </source>
</evidence>
<dbReference type="OrthoDB" id="1521937at2"/>
<evidence type="ECO:0000313" key="9">
    <source>
        <dbReference type="Proteomes" id="UP000307140"/>
    </source>
</evidence>
<dbReference type="GO" id="GO:0030416">
    <property type="term" value="P:methylamine metabolic process"/>
    <property type="evidence" value="ECO:0007669"/>
    <property type="project" value="InterPro"/>
</dbReference>
<feature type="transmembrane region" description="Helical" evidence="6">
    <location>
        <begin position="183"/>
        <end position="204"/>
    </location>
</feature>
<reference evidence="8 9" key="1">
    <citation type="submission" date="2019-05" db="EMBL/GenBank/DDBJ databases">
        <title>Polaribacter aestuariivivens sp. nov., isolated from a tidal flat.</title>
        <authorList>
            <person name="Yoon J.-H."/>
        </authorList>
    </citation>
    <scope>NUCLEOTIDE SEQUENCE [LARGE SCALE GENOMIC DNA]</scope>
    <source>
        <strain evidence="8 9">DBTF-3</strain>
    </source>
</reference>
<dbReference type="GO" id="GO:0046872">
    <property type="term" value="F:metal ion binding"/>
    <property type="evidence" value="ECO:0007669"/>
    <property type="project" value="UniProtKB-KW"/>
</dbReference>
<feature type="domain" description="HMA" evidence="7">
    <location>
        <begin position="1"/>
        <end position="66"/>
    </location>
</feature>
<dbReference type="InterPro" id="IPR006121">
    <property type="entry name" value="HMA_dom"/>
</dbReference>